<proteinExistence type="predicted"/>
<keyword evidence="6" id="KW-1133">Transmembrane helix</keyword>
<feature type="transmembrane region" description="Helical" evidence="6">
    <location>
        <begin position="79"/>
        <end position="99"/>
    </location>
</feature>
<organism evidence="8 9">
    <name type="scientific">Eruca vesicaria subsp. sativa</name>
    <name type="common">Garden rocket</name>
    <name type="synonym">Eruca sativa</name>
    <dbReference type="NCBI Taxonomy" id="29727"/>
    <lineage>
        <taxon>Eukaryota</taxon>
        <taxon>Viridiplantae</taxon>
        <taxon>Streptophyta</taxon>
        <taxon>Embryophyta</taxon>
        <taxon>Tracheophyta</taxon>
        <taxon>Spermatophyta</taxon>
        <taxon>Magnoliopsida</taxon>
        <taxon>eudicotyledons</taxon>
        <taxon>Gunneridae</taxon>
        <taxon>Pentapetalae</taxon>
        <taxon>rosids</taxon>
        <taxon>malvids</taxon>
        <taxon>Brassicales</taxon>
        <taxon>Brassicaceae</taxon>
        <taxon>Brassiceae</taxon>
        <taxon>Eruca</taxon>
    </lineage>
</organism>
<evidence type="ECO:0000313" key="8">
    <source>
        <dbReference type="EMBL" id="CAH8385677.1"/>
    </source>
</evidence>
<dbReference type="GO" id="GO:0046872">
    <property type="term" value="F:metal ion binding"/>
    <property type="evidence" value="ECO:0007669"/>
    <property type="project" value="UniProtKB-KW"/>
</dbReference>
<comment type="caution">
    <text evidence="8">The sequence shown here is derived from an EMBL/GenBank/DDBJ whole genome shotgun (WGS) entry which is preliminary data.</text>
</comment>
<gene>
    <name evidence="8" type="ORF">ERUC_LOCUS38160</name>
</gene>
<dbReference type="PANTHER" id="PTHR24092:SF180">
    <property type="entry name" value="PHOSPHOLIPID-TRANSPORTING ATPASE DNF1-RELATED"/>
    <property type="match status" value="1"/>
</dbReference>
<keyword evidence="6" id="KW-0812">Transmembrane</keyword>
<evidence type="ECO:0000313" key="9">
    <source>
        <dbReference type="Proteomes" id="UP001642260"/>
    </source>
</evidence>
<evidence type="ECO:0000256" key="3">
    <source>
        <dbReference type="ARBA" id="ARBA00022448"/>
    </source>
</evidence>
<keyword evidence="9" id="KW-1185">Reference proteome</keyword>
<dbReference type="Proteomes" id="UP001642260">
    <property type="component" value="Unassembled WGS sequence"/>
</dbReference>
<protein>
    <recommendedName>
        <fullName evidence="7">P-type ATPase C-terminal domain-containing protein</fullName>
    </recommendedName>
</protein>
<feature type="domain" description="P-type ATPase C-terminal" evidence="7">
    <location>
        <begin position="37"/>
        <end position="108"/>
    </location>
</feature>
<feature type="transmembrane region" description="Helical" evidence="6">
    <location>
        <begin position="39"/>
        <end position="58"/>
    </location>
</feature>
<name>A0ABC8LPQ3_ERUVS</name>
<dbReference type="EMBL" id="CAKOAT010674042">
    <property type="protein sequence ID" value="CAH8385677.1"/>
    <property type="molecule type" value="Genomic_DNA"/>
</dbReference>
<dbReference type="PANTHER" id="PTHR24092">
    <property type="entry name" value="PROBABLE PHOSPHOLIPID-TRANSPORTING ATPASE"/>
    <property type="match status" value="1"/>
</dbReference>
<keyword evidence="6" id="KW-0472">Membrane</keyword>
<reference evidence="8 9" key="1">
    <citation type="submission" date="2022-03" db="EMBL/GenBank/DDBJ databases">
        <authorList>
            <person name="Macdonald S."/>
            <person name="Ahmed S."/>
            <person name="Newling K."/>
        </authorList>
    </citation>
    <scope>NUCLEOTIDE SEQUENCE [LARGE SCALE GENOMIC DNA]</scope>
</reference>
<evidence type="ECO:0000259" key="7">
    <source>
        <dbReference type="Pfam" id="PF16212"/>
    </source>
</evidence>
<dbReference type="Pfam" id="PF16212">
    <property type="entry name" value="PhoLip_ATPase_C"/>
    <property type="match status" value="1"/>
</dbReference>
<dbReference type="GO" id="GO:0016020">
    <property type="term" value="C:membrane"/>
    <property type="evidence" value="ECO:0007669"/>
    <property type="project" value="UniProtKB-SubCell"/>
</dbReference>
<evidence type="ECO:0000256" key="5">
    <source>
        <dbReference type="ARBA" id="ARBA00022842"/>
    </source>
</evidence>
<sequence>MELYVQTGTKDKDINLVLGLSIRAITVKAGGVAPPVTEVLLGGSILAWLVFAFIYCGITTPRDRNENVYFVIHVMMSTFYFYFTLLLVPVVSLLCDFIFQGVERWFFPYDYQIVQEIHGHESDASKADHLEIENELTPQEARSYAISQLPREL</sequence>
<evidence type="ECO:0000256" key="4">
    <source>
        <dbReference type="ARBA" id="ARBA00022723"/>
    </source>
</evidence>
<evidence type="ECO:0000256" key="6">
    <source>
        <dbReference type="SAM" id="Phobius"/>
    </source>
</evidence>
<evidence type="ECO:0000256" key="1">
    <source>
        <dbReference type="ARBA" id="ARBA00004141"/>
    </source>
</evidence>
<evidence type="ECO:0000256" key="2">
    <source>
        <dbReference type="ARBA" id="ARBA00004308"/>
    </source>
</evidence>
<keyword evidence="5" id="KW-0460">Magnesium</keyword>
<keyword evidence="4" id="KW-0479">Metal-binding</keyword>
<keyword evidence="3" id="KW-0813">Transport</keyword>
<dbReference type="AlphaFoldDB" id="A0ABC8LPQ3"/>
<accession>A0ABC8LPQ3</accession>
<dbReference type="InterPro" id="IPR032630">
    <property type="entry name" value="P_typ_ATPase_c"/>
</dbReference>
<comment type="subcellular location">
    <subcellularLocation>
        <location evidence="2">Endomembrane system</location>
    </subcellularLocation>
    <subcellularLocation>
        <location evidence="1">Membrane</location>
        <topology evidence="1">Multi-pass membrane protein</topology>
    </subcellularLocation>
</comment>